<organism evidence="7 8">
    <name type="scientific">Tetrapyrgos nigripes</name>
    <dbReference type="NCBI Taxonomy" id="182062"/>
    <lineage>
        <taxon>Eukaryota</taxon>
        <taxon>Fungi</taxon>
        <taxon>Dikarya</taxon>
        <taxon>Basidiomycota</taxon>
        <taxon>Agaricomycotina</taxon>
        <taxon>Agaricomycetes</taxon>
        <taxon>Agaricomycetidae</taxon>
        <taxon>Agaricales</taxon>
        <taxon>Marasmiineae</taxon>
        <taxon>Marasmiaceae</taxon>
        <taxon>Tetrapyrgos</taxon>
    </lineage>
</organism>
<feature type="domain" description="Zn(2)-C6 fungal-type" evidence="5">
    <location>
        <begin position="48"/>
        <end position="93"/>
    </location>
</feature>
<feature type="region of interest" description="Disordered" evidence="4">
    <location>
        <begin position="887"/>
        <end position="930"/>
    </location>
</feature>
<evidence type="ECO:0000313" key="7">
    <source>
        <dbReference type="EMBL" id="KAF5339468.1"/>
    </source>
</evidence>
<gene>
    <name evidence="7" type="ORF">D9758_015308</name>
</gene>
<feature type="coiled-coil region" evidence="3">
    <location>
        <begin position="133"/>
        <end position="160"/>
    </location>
</feature>
<evidence type="ECO:0000256" key="3">
    <source>
        <dbReference type="SAM" id="Coils"/>
    </source>
</evidence>
<accession>A0A8H5CDG0</accession>
<dbReference type="SMART" id="SM00066">
    <property type="entry name" value="GAL4"/>
    <property type="match status" value="1"/>
</dbReference>
<feature type="region of interest" description="Disordered" evidence="4">
    <location>
        <begin position="963"/>
        <end position="982"/>
    </location>
</feature>
<sequence>MCPEGSVRTNASFLNHPFSVRNARIFLYNQASMSDEEDKSRSGSHKKRRLQNACDECRKRKSDSGNMPGNRCTHCISLDIDCTHVLATIKKKRGPPIGKPRGSKSIRSTVSAILSTTKPFEAPDTPEAVLELFKDLATYVRKLEEELDELQQTLMANTAEASSERHDRSSKPIPAFPFWSQQNVLSGETLEQDPRSLEGLSDQLKRLVLDQSLKRHFGTSSSLTLVKNAMDNVHIPQDVQCPSSDSARYLKARRPEFWAIYPVSVSIDVGHAVFPEMANINHVHQWQIPPQEDLKPLIFPETDLMKKLIDLYFANFNQYFPILHRPTFDRSIAEGMHLRNRNFGYVLLGVCALGSRYCDDPATLESEAPEFSAGWKYFRQIRPIPITHSAAPSLYQLQTICISIFFLQATSTPEAVWVQIAVGIRLAQEVGAHRRTPGRKPTIEGELWKRVFWVLYACDIYGSAFLGRPRATSSDDFDIDLPVQCNDEYWEHSDPELVFKQPPGRPSNLVYFVTFLRLLDILNKAQKTIYLTRHSDTWIMMGISDLEWSQRMVSELDSMLNNWIDTIPEHFSLYVTYYWIQILVHKPFIPRLGATSEVAFPSMAICANAARSACHVMEVQQRRGFLPLPNVLVTLYNAAIVLILNAWRGKHLRTTPGTNKELIDVYKCIGMIHSYEGRWQNAGTYCDIIREILSISNLYNPESVDPGCLKRCRDSKDDSSTGGQQPASSLTSNSSSSSSSSPSSSSPGEPRKIAGTHRVSASASRQSTSGNGTSTILPSTSASAFSTISSMALPYQDTSHGTTLLNIDPIFNLPLRSNELGSLPLHESFDPFGDAQAFVNSSDIWMTELFHTGSEESQVPVTGIGAGGDGSSVNNLLSGLGFGHWQPEPSYSNLNNQDPSGTSNNMVQNQGPVELPSTTNNPSFGSMAPGYSQIPMASLSSAMRSGPSTQNLNLRSQQMGQTMFADSGSSATHSDPTTMSSSDWDAYIANVDDLLRSFMSQ</sequence>
<dbReference type="GO" id="GO:0003677">
    <property type="term" value="F:DNA binding"/>
    <property type="evidence" value="ECO:0007669"/>
    <property type="project" value="InterPro"/>
</dbReference>
<evidence type="ECO:0000313" key="8">
    <source>
        <dbReference type="Proteomes" id="UP000559256"/>
    </source>
</evidence>
<feature type="compositionally biased region" description="Low complexity" evidence="4">
    <location>
        <begin position="728"/>
        <end position="746"/>
    </location>
</feature>
<dbReference type="PANTHER" id="PTHR46910:SF38">
    <property type="entry name" value="ZN(2)-C6 FUNGAL-TYPE DOMAIN-CONTAINING PROTEIN"/>
    <property type="match status" value="1"/>
</dbReference>
<dbReference type="GO" id="GO:0000981">
    <property type="term" value="F:DNA-binding transcription factor activity, RNA polymerase II-specific"/>
    <property type="evidence" value="ECO:0007669"/>
    <property type="project" value="InterPro"/>
</dbReference>
<dbReference type="GO" id="GO:0008270">
    <property type="term" value="F:zinc ion binding"/>
    <property type="evidence" value="ECO:0007669"/>
    <property type="project" value="InterPro"/>
</dbReference>
<feature type="region of interest" description="Disordered" evidence="4">
    <location>
        <begin position="710"/>
        <end position="776"/>
    </location>
</feature>
<protein>
    <recommendedName>
        <fullName evidence="9">Transcription factor domain-containing protein</fullName>
    </recommendedName>
</protein>
<dbReference type="Proteomes" id="UP000559256">
    <property type="component" value="Unassembled WGS sequence"/>
</dbReference>
<feature type="domain" description="Xylanolytic transcriptional activator regulatory" evidence="6">
    <location>
        <begin position="416"/>
        <end position="488"/>
    </location>
</feature>
<evidence type="ECO:0000259" key="6">
    <source>
        <dbReference type="SMART" id="SM00906"/>
    </source>
</evidence>
<dbReference type="Pfam" id="PF04082">
    <property type="entry name" value="Fungal_trans"/>
    <property type="match status" value="1"/>
</dbReference>
<proteinExistence type="predicted"/>
<evidence type="ECO:0000259" key="5">
    <source>
        <dbReference type="SMART" id="SM00066"/>
    </source>
</evidence>
<dbReference type="CDD" id="cd12148">
    <property type="entry name" value="fungal_TF_MHR"/>
    <property type="match status" value="1"/>
</dbReference>
<feature type="compositionally biased region" description="Polar residues" evidence="4">
    <location>
        <begin position="759"/>
        <end position="776"/>
    </location>
</feature>
<dbReference type="InterPro" id="IPR007219">
    <property type="entry name" value="XnlR_reg_dom"/>
</dbReference>
<dbReference type="OrthoDB" id="4456959at2759"/>
<dbReference type="PANTHER" id="PTHR46910">
    <property type="entry name" value="TRANSCRIPTION FACTOR PDR1"/>
    <property type="match status" value="1"/>
</dbReference>
<evidence type="ECO:0008006" key="9">
    <source>
        <dbReference type="Google" id="ProtNLM"/>
    </source>
</evidence>
<feature type="compositionally biased region" description="Polar residues" evidence="4">
    <location>
        <begin position="967"/>
        <end position="982"/>
    </location>
</feature>
<keyword evidence="2" id="KW-0539">Nucleus</keyword>
<feature type="region of interest" description="Disordered" evidence="4">
    <location>
        <begin position="33"/>
        <end position="68"/>
    </location>
</feature>
<evidence type="ECO:0000256" key="2">
    <source>
        <dbReference type="ARBA" id="ARBA00023242"/>
    </source>
</evidence>
<evidence type="ECO:0000256" key="4">
    <source>
        <dbReference type="SAM" id="MobiDB-lite"/>
    </source>
</evidence>
<name>A0A8H5CDG0_9AGAR</name>
<dbReference type="InterPro" id="IPR036864">
    <property type="entry name" value="Zn2-C6_fun-type_DNA-bd_sf"/>
</dbReference>
<dbReference type="EMBL" id="JAACJM010000185">
    <property type="protein sequence ID" value="KAF5339468.1"/>
    <property type="molecule type" value="Genomic_DNA"/>
</dbReference>
<keyword evidence="8" id="KW-1185">Reference proteome</keyword>
<dbReference type="CDD" id="cd00067">
    <property type="entry name" value="GAL4"/>
    <property type="match status" value="1"/>
</dbReference>
<dbReference type="AlphaFoldDB" id="A0A8H5CDG0"/>
<comment type="caution">
    <text evidence="7">The sequence shown here is derived from an EMBL/GenBank/DDBJ whole genome shotgun (WGS) entry which is preliminary data.</text>
</comment>
<dbReference type="InterPro" id="IPR001138">
    <property type="entry name" value="Zn2Cys6_DnaBD"/>
</dbReference>
<dbReference type="InterPro" id="IPR050987">
    <property type="entry name" value="AtrR-like"/>
</dbReference>
<evidence type="ECO:0000256" key="1">
    <source>
        <dbReference type="ARBA" id="ARBA00022723"/>
    </source>
</evidence>
<feature type="compositionally biased region" description="Polar residues" evidence="4">
    <location>
        <begin position="889"/>
        <end position="924"/>
    </location>
</feature>
<keyword evidence="1" id="KW-0479">Metal-binding</keyword>
<reference evidence="7 8" key="1">
    <citation type="journal article" date="2020" name="ISME J.">
        <title>Uncovering the hidden diversity of litter-decomposition mechanisms in mushroom-forming fungi.</title>
        <authorList>
            <person name="Floudas D."/>
            <person name="Bentzer J."/>
            <person name="Ahren D."/>
            <person name="Johansson T."/>
            <person name="Persson P."/>
            <person name="Tunlid A."/>
        </authorList>
    </citation>
    <scope>NUCLEOTIDE SEQUENCE [LARGE SCALE GENOMIC DNA]</scope>
    <source>
        <strain evidence="7 8">CBS 291.85</strain>
    </source>
</reference>
<dbReference type="SMART" id="SM00906">
    <property type="entry name" value="Fungal_trans"/>
    <property type="match status" value="1"/>
</dbReference>
<keyword evidence="3" id="KW-0175">Coiled coil</keyword>
<dbReference type="GO" id="GO:0006351">
    <property type="term" value="P:DNA-templated transcription"/>
    <property type="evidence" value="ECO:0007669"/>
    <property type="project" value="InterPro"/>
</dbReference>
<dbReference type="SUPFAM" id="SSF57701">
    <property type="entry name" value="Zn2/Cys6 DNA-binding domain"/>
    <property type="match status" value="1"/>
</dbReference>